<dbReference type="Proteomes" id="UP001195769">
    <property type="component" value="Unassembled WGS sequence"/>
</dbReference>
<name>A0AAD4HP80_9AGAM</name>
<dbReference type="RefSeq" id="XP_041229111.1">
    <property type="nucleotide sequence ID" value="XM_041365540.1"/>
</dbReference>
<organism evidence="1 2">
    <name type="scientific">Suillus fuscotomentosus</name>
    <dbReference type="NCBI Taxonomy" id="1912939"/>
    <lineage>
        <taxon>Eukaryota</taxon>
        <taxon>Fungi</taxon>
        <taxon>Dikarya</taxon>
        <taxon>Basidiomycota</taxon>
        <taxon>Agaricomycotina</taxon>
        <taxon>Agaricomycetes</taxon>
        <taxon>Agaricomycetidae</taxon>
        <taxon>Boletales</taxon>
        <taxon>Suillineae</taxon>
        <taxon>Suillaceae</taxon>
        <taxon>Suillus</taxon>
    </lineage>
</organism>
<sequence length="216" mass="24460">MEQKMGNISGTEFITKNAAHHGICCTCVGSREFQASTRHRRKSVYRYLETGIVIQAKDVVSIKYSPILTTTWFEASRPHRSSSIRAENSVDWCRWRHIEPYRSTLLGCDPINFPPILEVGPAKAIDNIPQAISFFHEARYITWAPLLAHYMASRRRAPQDFAPLGVFNHGYSKCTPCRYAIARTSYDASIVDRQKSRNAPNSQSSDIHIEIDAASL</sequence>
<evidence type="ECO:0000313" key="2">
    <source>
        <dbReference type="Proteomes" id="UP001195769"/>
    </source>
</evidence>
<protein>
    <submittedName>
        <fullName evidence="1">Uncharacterized protein</fullName>
    </submittedName>
</protein>
<accession>A0AAD4HP80</accession>
<gene>
    <name evidence="1" type="ORF">F5891DRAFT_1171317</name>
</gene>
<proteinExistence type="predicted"/>
<keyword evidence="2" id="KW-1185">Reference proteome</keyword>
<reference evidence="1" key="1">
    <citation type="journal article" date="2020" name="New Phytol.">
        <title>Comparative genomics reveals dynamic genome evolution in host specialist ectomycorrhizal fungi.</title>
        <authorList>
            <person name="Lofgren L.A."/>
            <person name="Nguyen N.H."/>
            <person name="Vilgalys R."/>
            <person name="Ruytinx J."/>
            <person name="Liao H.L."/>
            <person name="Branco S."/>
            <person name="Kuo A."/>
            <person name="LaButti K."/>
            <person name="Lipzen A."/>
            <person name="Andreopoulos W."/>
            <person name="Pangilinan J."/>
            <person name="Riley R."/>
            <person name="Hundley H."/>
            <person name="Na H."/>
            <person name="Barry K."/>
            <person name="Grigoriev I.V."/>
            <person name="Stajich J.E."/>
            <person name="Kennedy P.G."/>
        </authorList>
    </citation>
    <scope>NUCLEOTIDE SEQUENCE</scope>
    <source>
        <strain evidence="1">FC203</strain>
    </source>
</reference>
<dbReference type="GeneID" id="64659838"/>
<dbReference type="EMBL" id="JABBWK010000012">
    <property type="protein sequence ID" value="KAG1903536.1"/>
    <property type="molecule type" value="Genomic_DNA"/>
</dbReference>
<evidence type="ECO:0000313" key="1">
    <source>
        <dbReference type="EMBL" id="KAG1903536.1"/>
    </source>
</evidence>
<dbReference type="AlphaFoldDB" id="A0AAD4HP80"/>
<comment type="caution">
    <text evidence="1">The sequence shown here is derived from an EMBL/GenBank/DDBJ whole genome shotgun (WGS) entry which is preliminary data.</text>
</comment>